<dbReference type="InterPro" id="IPR016964">
    <property type="entry name" value="Sigma2_recept"/>
</dbReference>
<dbReference type="PANTHER" id="PTHR31204">
    <property type="entry name" value="SIGMA INTRACELLULAR RECEPTOR 2"/>
    <property type="match status" value="1"/>
</dbReference>
<evidence type="ECO:0000256" key="5">
    <source>
        <dbReference type="ARBA" id="ARBA00022989"/>
    </source>
</evidence>
<dbReference type="GO" id="GO:0005789">
    <property type="term" value="C:endoplasmic reticulum membrane"/>
    <property type="evidence" value="ECO:0007669"/>
    <property type="project" value="UniProtKB-SubCell"/>
</dbReference>
<dbReference type="OrthoDB" id="433124at2759"/>
<dbReference type="RefSeq" id="XP_024741064.1">
    <property type="nucleotide sequence ID" value="XM_024876691.1"/>
</dbReference>
<comment type="similarity">
    <text evidence="2">Belongs to the TMEM97/sigma-2 receptor family.</text>
</comment>
<keyword evidence="4 7" id="KW-0256">Endoplasmic reticulum</keyword>
<evidence type="ECO:0000256" key="2">
    <source>
        <dbReference type="ARBA" id="ARBA00009096"/>
    </source>
</evidence>
<gene>
    <name evidence="9" type="ORF">K444DRAFT_555219</name>
</gene>
<dbReference type="AlphaFoldDB" id="A0A2J6TMB6"/>
<dbReference type="InterPro" id="IPR033118">
    <property type="entry name" value="EXPERA"/>
</dbReference>
<dbReference type="Pfam" id="PF05241">
    <property type="entry name" value="EBP"/>
    <property type="match status" value="1"/>
</dbReference>
<dbReference type="PROSITE" id="PS51751">
    <property type="entry name" value="EXPERA"/>
    <property type="match status" value="1"/>
</dbReference>
<feature type="domain" description="EXPERA" evidence="8">
    <location>
        <begin position="10"/>
        <end position="146"/>
    </location>
</feature>
<reference evidence="9 10" key="1">
    <citation type="submission" date="2016-04" db="EMBL/GenBank/DDBJ databases">
        <title>A degradative enzymes factory behind the ericoid mycorrhizal symbiosis.</title>
        <authorList>
            <consortium name="DOE Joint Genome Institute"/>
            <person name="Martino E."/>
            <person name="Morin E."/>
            <person name="Grelet G."/>
            <person name="Kuo A."/>
            <person name="Kohler A."/>
            <person name="Daghino S."/>
            <person name="Barry K."/>
            <person name="Choi C."/>
            <person name="Cichocki N."/>
            <person name="Clum A."/>
            <person name="Copeland A."/>
            <person name="Hainaut M."/>
            <person name="Haridas S."/>
            <person name="Labutti K."/>
            <person name="Lindquist E."/>
            <person name="Lipzen A."/>
            <person name="Khouja H.-R."/>
            <person name="Murat C."/>
            <person name="Ohm R."/>
            <person name="Olson A."/>
            <person name="Spatafora J."/>
            <person name="Veneault-Fourrey C."/>
            <person name="Henrissat B."/>
            <person name="Grigoriev I."/>
            <person name="Martin F."/>
            <person name="Perotto S."/>
        </authorList>
    </citation>
    <scope>NUCLEOTIDE SEQUENCE [LARGE SCALE GENOMIC DNA]</scope>
    <source>
        <strain evidence="9 10">E</strain>
    </source>
</reference>
<protein>
    <recommendedName>
        <fullName evidence="7">Efficient mitochondria targeting-associated protein 19</fullName>
    </recommendedName>
</protein>
<dbReference type="EMBL" id="KZ613769">
    <property type="protein sequence ID" value="PMD64160.1"/>
    <property type="molecule type" value="Genomic_DNA"/>
</dbReference>
<proteinExistence type="inferred from homology"/>
<accession>A0A2J6TMB6</accession>
<feature type="transmembrane region" description="Helical" evidence="7">
    <location>
        <begin position="12"/>
        <end position="34"/>
    </location>
</feature>
<name>A0A2J6TMB6_9HELO</name>
<dbReference type="InterPro" id="IPR051987">
    <property type="entry name" value="Sigma-2_receptor-like"/>
</dbReference>
<organism evidence="9 10">
    <name type="scientific">Hyaloscypha bicolor E</name>
    <dbReference type="NCBI Taxonomy" id="1095630"/>
    <lineage>
        <taxon>Eukaryota</taxon>
        <taxon>Fungi</taxon>
        <taxon>Dikarya</taxon>
        <taxon>Ascomycota</taxon>
        <taxon>Pezizomycotina</taxon>
        <taxon>Leotiomycetes</taxon>
        <taxon>Helotiales</taxon>
        <taxon>Hyaloscyphaceae</taxon>
        <taxon>Hyaloscypha</taxon>
        <taxon>Hyaloscypha bicolor</taxon>
    </lineage>
</organism>
<evidence type="ECO:0000313" key="9">
    <source>
        <dbReference type="EMBL" id="PMD64160.1"/>
    </source>
</evidence>
<dbReference type="GeneID" id="36584770"/>
<evidence type="ECO:0000256" key="1">
    <source>
        <dbReference type="ARBA" id="ARBA00004477"/>
    </source>
</evidence>
<evidence type="ECO:0000313" key="10">
    <source>
        <dbReference type="Proteomes" id="UP000235371"/>
    </source>
</evidence>
<keyword evidence="3 7" id="KW-0812">Transmembrane</keyword>
<feature type="transmembrane region" description="Helical" evidence="7">
    <location>
        <begin position="69"/>
        <end position="90"/>
    </location>
</feature>
<dbReference type="Proteomes" id="UP000235371">
    <property type="component" value="Unassembled WGS sequence"/>
</dbReference>
<evidence type="ECO:0000259" key="8">
    <source>
        <dbReference type="PROSITE" id="PS51751"/>
    </source>
</evidence>
<dbReference type="PANTHER" id="PTHR31204:SF1">
    <property type="entry name" value="SIGMA INTRACELLULAR RECEPTOR 2"/>
    <property type="match status" value="1"/>
</dbReference>
<dbReference type="InParanoid" id="A0A2J6TMB6"/>
<feature type="transmembrane region" description="Helical" evidence="7">
    <location>
        <begin position="97"/>
        <end position="119"/>
    </location>
</feature>
<dbReference type="PIRSF" id="PIRSF031032">
    <property type="entry name" value="TMP_97_prd"/>
    <property type="match status" value="1"/>
</dbReference>
<keyword evidence="10" id="KW-1185">Reference proteome</keyword>
<sequence>MATSIFSRKRDLTYLIYFCIAVPMAFIVDLQPLYPQSLIPGWMQSITDFYIDTYNDLFFIGTPPPFFEFFMYTEMLIQVPVMIWGIGGLLRDSKMVPLVLLPFACLVFISTATCMYEMVHWDVPLKQRLNLMALYGPYTALPGVIGVDMFLRLKGMIESSTGGSKVGGKKNQ</sequence>
<dbReference type="STRING" id="1095630.A0A2J6TMB6"/>
<evidence type="ECO:0000256" key="3">
    <source>
        <dbReference type="ARBA" id="ARBA00022692"/>
    </source>
</evidence>
<evidence type="ECO:0000256" key="6">
    <source>
        <dbReference type="ARBA" id="ARBA00023136"/>
    </source>
</evidence>
<keyword evidence="5 7" id="KW-1133">Transmembrane helix</keyword>
<evidence type="ECO:0000256" key="4">
    <source>
        <dbReference type="ARBA" id="ARBA00022824"/>
    </source>
</evidence>
<keyword evidence="6 7" id="KW-0472">Membrane</keyword>
<evidence type="ECO:0000256" key="7">
    <source>
        <dbReference type="PIRNR" id="PIRNR031032"/>
    </source>
</evidence>
<comment type="subcellular location">
    <subcellularLocation>
        <location evidence="1">Endoplasmic reticulum membrane</location>
        <topology evidence="1">Multi-pass membrane protein</topology>
    </subcellularLocation>
</comment>
<feature type="transmembrane region" description="Helical" evidence="7">
    <location>
        <begin position="131"/>
        <end position="151"/>
    </location>
</feature>